<dbReference type="InterPro" id="IPR005828">
    <property type="entry name" value="MFS_sugar_transport-like"/>
</dbReference>
<dbReference type="GO" id="GO:0022857">
    <property type="term" value="F:transmembrane transporter activity"/>
    <property type="evidence" value="ECO:0007669"/>
    <property type="project" value="InterPro"/>
</dbReference>
<sequence>MDRVVRRKTFFVALVVSIGGFLFGFDAGIISGVISYVTPEFGLNDAQTGWAVSSPSFAAMFSMLFAGRLSDMLGRKKILLVVAFLYALSALLSAYASSYEMLYITRMIGGVAFGAALVLAPTYIAEISNAENRGKLVSMQQLNIVLGFFAAFLCNNILNGLNGPGSLYLNDQTVWRWMLGVELFPALLYLILMFFVPRSPRWLYQKNFKEEAKAVLISLHGIEKAEAEEESIERNIEAQSKNKEVSIMTLLKPSLRFVLVVGLILGVIQQVTGINAVYFYATSIFKQTGIGTDAAFTSGVLLSFTTVVFTVLALFLIDRLGRRPLLLSGLVGIGISMLLCAYAFNNATYELKTETSGNLNMLDQDKLFQVSNIKFENDVDFKNAMKSTFGIREFTKNEGAIMEAATTMNPNLVLIGILGFIACFAFSLGPVMWVMLSEMYPNKYRGLVIGVIGFVNSLASWLVQQFFPWELSNLGNAMSFFIFGVLAIIGFAVLYRILPETKGKSLEELEKELIRE</sequence>
<evidence type="ECO:0000256" key="2">
    <source>
        <dbReference type="ARBA" id="ARBA00010992"/>
    </source>
</evidence>
<dbReference type="KEGG" id="zga:ZOBELLIA_3895"/>
<keyword evidence="6 8" id="KW-0472">Membrane</keyword>
<evidence type="ECO:0000256" key="7">
    <source>
        <dbReference type="RuleBase" id="RU003346"/>
    </source>
</evidence>
<dbReference type="RefSeq" id="WP_013995223.1">
    <property type="nucleotide sequence ID" value="NC_015844.1"/>
</dbReference>
<organism evidence="10 11">
    <name type="scientific">Zobellia galactanivorans (strain DSM 12802 / CCUG 47099 / CIP 106680 / NCIMB 13871 / Dsij)</name>
    <dbReference type="NCBI Taxonomy" id="63186"/>
    <lineage>
        <taxon>Bacteria</taxon>
        <taxon>Pseudomonadati</taxon>
        <taxon>Bacteroidota</taxon>
        <taxon>Flavobacteriia</taxon>
        <taxon>Flavobacteriales</taxon>
        <taxon>Flavobacteriaceae</taxon>
        <taxon>Zobellia</taxon>
    </lineage>
</organism>
<feature type="transmembrane region" description="Helical" evidence="8">
    <location>
        <begin position="257"/>
        <end position="282"/>
    </location>
</feature>
<dbReference type="GO" id="GO:0016020">
    <property type="term" value="C:membrane"/>
    <property type="evidence" value="ECO:0007669"/>
    <property type="project" value="UniProtKB-SubCell"/>
</dbReference>
<name>G0L2B8_ZOBGA</name>
<feature type="transmembrane region" description="Helical" evidence="8">
    <location>
        <begin position="12"/>
        <end position="37"/>
    </location>
</feature>
<feature type="transmembrane region" description="Helical" evidence="8">
    <location>
        <begin position="78"/>
        <end position="97"/>
    </location>
</feature>
<dbReference type="PRINTS" id="PR00171">
    <property type="entry name" value="SUGRTRNSPORT"/>
</dbReference>
<gene>
    <name evidence="10" type="ordered locus">zobellia_3895</name>
</gene>
<dbReference type="PROSITE" id="PS00217">
    <property type="entry name" value="SUGAR_TRANSPORT_2"/>
    <property type="match status" value="1"/>
</dbReference>
<dbReference type="PATRIC" id="fig|63186.3.peg.3814"/>
<feature type="transmembrane region" description="Helical" evidence="8">
    <location>
        <begin position="479"/>
        <end position="498"/>
    </location>
</feature>
<evidence type="ECO:0000256" key="3">
    <source>
        <dbReference type="ARBA" id="ARBA00022448"/>
    </source>
</evidence>
<evidence type="ECO:0000313" key="10">
    <source>
        <dbReference type="EMBL" id="CAZ98033.1"/>
    </source>
</evidence>
<dbReference type="OrthoDB" id="9783823at2"/>
<evidence type="ECO:0000256" key="4">
    <source>
        <dbReference type="ARBA" id="ARBA00022692"/>
    </source>
</evidence>
<dbReference type="Pfam" id="PF00083">
    <property type="entry name" value="Sugar_tr"/>
    <property type="match status" value="2"/>
</dbReference>
<evidence type="ECO:0000256" key="5">
    <source>
        <dbReference type="ARBA" id="ARBA00022989"/>
    </source>
</evidence>
<feature type="transmembrane region" description="Helical" evidence="8">
    <location>
        <begin position="412"/>
        <end position="435"/>
    </location>
</feature>
<dbReference type="Proteomes" id="UP000008898">
    <property type="component" value="Chromosome"/>
</dbReference>
<dbReference type="InterPro" id="IPR003663">
    <property type="entry name" value="Sugar/inositol_transpt"/>
</dbReference>
<dbReference type="STRING" id="63186.ZOBELLIA_3895"/>
<dbReference type="NCBIfam" id="TIGR00879">
    <property type="entry name" value="SP"/>
    <property type="match status" value="1"/>
</dbReference>
<evidence type="ECO:0000259" key="9">
    <source>
        <dbReference type="PROSITE" id="PS50850"/>
    </source>
</evidence>
<keyword evidence="5 8" id="KW-1133">Transmembrane helix</keyword>
<proteinExistence type="inferred from homology"/>
<feature type="transmembrane region" description="Helical" evidence="8">
    <location>
        <begin position="294"/>
        <end position="317"/>
    </location>
</feature>
<feature type="domain" description="Major facilitator superfamily (MFS) profile" evidence="9">
    <location>
        <begin position="12"/>
        <end position="502"/>
    </location>
</feature>
<reference evidence="10 11" key="2">
    <citation type="journal article" date="2012" name="Environ. Microbiol.">
        <title>Characterization of the first alginolytic operons in a marine bacterium: from their emergence in marine Flavobacteriia to their independent transfers to marine Proteobacteria and human gut Bacteroides.</title>
        <authorList>
            <person name="Thomas F."/>
            <person name="Barbeyron T."/>
            <person name="Tonon T."/>
            <person name="Genicot S."/>
            <person name="Czjzek M."/>
            <person name="Michel G."/>
        </authorList>
    </citation>
    <scope>NUCLEOTIDE SEQUENCE [LARGE SCALE GENOMIC DNA]</scope>
    <source>
        <strain evidence="11">DSM 12802 / CCUG 47099 / CIP 106680 / NCIMB 13871 / Dsij</strain>
    </source>
</reference>
<dbReference type="SUPFAM" id="SSF103473">
    <property type="entry name" value="MFS general substrate transporter"/>
    <property type="match status" value="1"/>
</dbReference>
<dbReference type="AlphaFoldDB" id="G0L2B8"/>
<feature type="transmembrane region" description="Helical" evidence="8">
    <location>
        <begin position="49"/>
        <end position="66"/>
    </location>
</feature>
<feature type="transmembrane region" description="Helical" evidence="8">
    <location>
        <begin position="447"/>
        <end position="467"/>
    </location>
</feature>
<evidence type="ECO:0000256" key="6">
    <source>
        <dbReference type="ARBA" id="ARBA00023136"/>
    </source>
</evidence>
<feature type="transmembrane region" description="Helical" evidence="8">
    <location>
        <begin position="324"/>
        <end position="344"/>
    </location>
</feature>
<dbReference type="PANTHER" id="PTHR48020:SF12">
    <property type="entry name" value="PROTON MYO-INOSITOL COTRANSPORTER"/>
    <property type="match status" value="1"/>
</dbReference>
<dbReference type="HOGENOM" id="CLU_001265_30_5_10"/>
<comment type="subcellular location">
    <subcellularLocation>
        <location evidence="1">Membrane</location>
        <topology evidence="1">Multi-pass membrane protein</topology>
    </subcellularLocation>
</comment>
<dbReference type="InterPro" id="IPR050814">
    <property type="entry name" value="Myo-inositol_Transporter"/>
</dbReference>
<dbReference type="InterPro" id="IPR005829">
    <property type="entry name" value="Sugar_transporter_CS"/>
</dbReference>
<dbReference type="InterPro" id="IPR020846">
    <property type="entry name" value="MFS_dom"/>
</dbReference>
<evidence type="ECO:0000313" key="11">
    <source>
        <dbReference type="Proteomes" id="UP000008898"/>
    </source>
</evidence>
<accession>G0L2B8</accession>
<evidence type="ECO:0000256" key="8">
    <source>
        <dbReference type="SAM" id="Phobius"/>
    </source>
</evidence>
<comment type="similarity">
    <text evidence="2 7">Belongs to the major facilitator superfamily. Sugar transporter (TC 2.A.1.1) family.</text>
</comment>
<dbReference type="PROSITE" id="PS00216">
    <property type="entry name" value="SUGAR_TRANSPORT_1"/>
    <property type="match status" value="2"/>
</dbReference>
<feature type="transmembrane region" description="Helical" evidence="8">
    <location>
        <begin position="144"/>
        <end position="162"/>
    </location>
</feature>
<feature type="transmembrane region" description="Helical" evidence="8">
    <location>
        <begin position="174"/>
        <end position="196"/>
    </location>
</feature>
<protein>
    <submittedName>
        <fullName evidence="10">Sugars permease</fullName>
    </submittedName>
</protein>
<keyword evidence="11" id="KW-1185">Reference proteome</keyword>
<feature type="transmembrane region" description="Helical" evidence="8">
    <location>
        <begin position="103"/>
        <end position="124"/>
    </location>
</feature>
<dbReference type="InterPro" id="IPR036259">
    <property type="entry name" value="MFS_trans_sf"/>
</dbReference>
<dbReference type="PROSITE" id="PS50850">
    <property type="entry name" value="MFS"/>
    <property type="match status" value="1"/>
</dbReference>
<keyword evidence="4 8" id="KW-0812">Transmembrane</keyword>
<evidence type="ECO:0000256" key="1">
    <source>
        <dbReference type="ARBA" id="ARBA00004141"/>
    </source>
</evidence>
<dbReference type="Gene3D" id="1.20.1250.20">
    <property type="entry name" value="MFS general substrate transporter like domains"/>
    <property type="match status" value="2"/>
</dbReference>
<keyword evidence="3 7" id="KW-0813">Transport</keyword>
<dbReference type="PANTHER" id="PTHR48020">
    <property type="entry name" value="PROTON MYO-INOSITOL COTRANSPORTER"/>
    <property type="match status" value="1"/>
</dbReference>
<dbReference type="EMBL" id="FP476056">
    <property type="protein sequence ID" value="CAZ98033.1"/>
    <property type="molecule type" value="Genomic_DNA"/>
</dbReference>
<reference evidence="11" key="1">
    <citation type="submission" date="2009-07" db="EMBL/GenBank/DDBJ databases">
        <title>Complete genome sequence of Zobellia galactanivorans Dsij.</title>
        <authorList>
            <consortium name="Genoscope - CEA"/>
        </authorList>
    </citation>
    <scope>NUCLEOTIDE SEQUENCE [LARGE SCALE GENOMIC DNA]</scope>
    <source>
        <strain evidence="11">DSM 12802 / CCUG 47099 / CIP 106680 / NCIMB 13871 / Dsij</strain>
    </source>
</reference>